<keyword evidence="5 6" id="KW-0472">Membrane</keyword>
<evidence type="ECO:0000256" key="5">
    <source>
        <dbReference type="ARBA" id="ARBA00023136"/>
    </source>
</evidence>
<dbReference type="InterPro" id="IPR030184">
    <property type="entry name" value="WAT1-related"/>
</dbReference>
<comment type="similarity">
    <text evidence="2">Belongs to the drug/metabolite transporter (DMT) superfamily. Plant drug/metabolite exporter (P-DME) (TC 2.A.7.4) family.</text>
</comment>
<evidence type="ECO:0000256" key="2">
    <source>
        <dbReference type="ARBA" id="ARBA00007635"/>
    </source>
</evidence>
<reference evidence="8 9" key="1">
    <citation type="submission" date="2015-01" db="EMBL/GenBank/DDBJ databases">
        <title>Genome of allotetraploid Gossypium barbadense reveals genomic plasticity and fiber elongation in cotton evolution.</title>
        <authorList>
            <person name="Chen X."/>
            <person name="Liu X."/>
            <person name="Zhao B."/>
            <person name="Zheng H."/>
            <person name="Hu Y."/>
            <person name="Lu G."/>
            <person name="Yang C."/>
            <person name="Chen J."/>
            <person name="Shan C."/>
            <person name="Zhang L."/>
            <person name="Zhou Y."/>
            <person name="Wang L."/>
            <person name="Guo W."/>
            <person name="Bai Y."/>
            <person name="Ruan J."/>
            <person name="Shangguan X."/>
            <person name="Mao Y."/>
            <person name="Jiang J."/>
            <person name="Zhu Y."/>
            <person name="Lei J."/>
            <person name="Kang H."/>
            <person name="Chen S."/>
            <person name="He X."/>
            <person name="Wang R."/>
            <person name="Wang Y."/>
            <person name="Chen J."/>
            <person name="Wang L."/>
            <person name="Yu S."/>
            <person name="Wang B."/>
            <person name="Wei J."/>
            <person name="Song S."/>
            <person name="Lu X."/>
            <person name="Gao Z."/>
            <person name="Gu W."/>
            <person name="Deng X."/>
            <person name="Ma D."/>
            <person name="Wang S."/>
            <person name="Liang W."/>
            <person name="Fang L."/>
            <person name="Cai C."/>
            <person name="Zhu X."/>
            <person name="Zhou B."/>
            <person name="Zhang Y."/>
            <person name="Chen Z."/>
            <person name="Xu S."/>
            <person name="Zhu R."/>
            <person name="Wang S."/>
            <person name="Zhang T."/>
            <person name="Zhao G."/>
        </authorList>
    </citation>
    <scope>NUCLEOTIDE SEQUENCE [LARGE SCALE GENOMIC DNA]</scope>
    <source>
        <strain evidence="9">cv. Xinhai21</strain>
        <tissue evidence="8">Leaf</tissue>
    </source>
</reference>
<dbReference type="InterPro" id="IPR037185">
    <property type="entry name" value="EmrE-like"/>
</dbReference>
<dbReference type="AlphaFoldDB" id="A0A2P5XEN0"/>
<feature type="transmembrane region" description="Helical" evidence="6">
    <location>
        <begin position="252"/>
        <end position="273"/>
    </location>
</feature>
<name>A0A2P5XEN0_GOSBA</name>
<feature type="transmembrane region" description="Helical" evidence="6">
    <location>
        <begin position="317"/>
        <end position="337"/>
    </location>
</feature>
<protein>
    <recommendedName>
        <fullName evidence="7">EamA domain-containing protein</fullName>
    </recommendedName>
</protein>
<feature type="transmembrane region" description="Helical" evidence="6">
    <location>
        <begin position="289"/>
        <end position="310"/>
    </location>
</feature>
<gene>
    <name evidence="8" type="ORF">GOBAR_AA18897</name>
</gene>
<feature type="domain" description="EamA" evidence="7">
    <location>
        <begin position="222"/>
        <end position="361"/>
    </location>
</feature>
<feature type="transmembrane region" description="Helical" evidence="6">
    <location>
        <begin position="25"/>
        <end position="45"/>
    </location>
</feature>
<organism evidence="8 9">
    <name type="scientific">Gossypium barbadense</name>
    <name type="common">Sea Island cotton</name>
    <name type="synonym">Hibiscus barbadensis</name>
    <dbReference type="NCBI Taxonomy" id="3634"/>
    <lineage>
        <taxon>Eukaryota</taxon>
        <taxon>Viridiplantae</taxon>
        <taxon>Streptophyta</taxon>
        <taxon>Embryophyta</taxon>
        <taxon>Tracheophyta</taxon>
        <taxon>Spermatophyta</taxon>
        <taxon>Magnoliopsida</taxon>
        <taxon>eudicotyledons</taxon>
        <taxon>Gunneridae</taxon>
        <taxon>Pentapetalae</taxon>
        <taxon>rosids</taxon>
        <taxon>malvids</taxon>
        <taxon>Malvales</taxon>
        <taxon>Malvaceae</taxon>
        <taxon>Malvoideae</taxon>
        <taxon>Gossypium</taxon>
    </lineage>
</organism>
<feature type="transmembrane region" description="Helical" evidence="6">
    <location>
        <begin position="220"/>
        <end position="240"/>
    </location>
</feature>
<evidence type="ECO:0000256" key="4">
    <source>
        <dbReference type="ARBA" id="ARBA00022989"/>
    </source>
</evidence>
<feature type="transmembrane region" description="Helical" evidence="6">
    <location>
        <begin position="144"/>
        <end position="164"/>
    </location>
</feature>
<evidence type="ECO:0000313" key="8">
    <source>
        <dbReference type="EMBL" id="PPS01762.1"/>
    </source>
</evidence>
<feature type="transmembrane region" description="Helical" evidence="6">
    <location>
        <begin position="343"/>
        <end position="362"/>
    </location>
</feature>
<dbReference type="GO" id="GO:0016020">
    <property type="term" value="C:membrane"/>
    <property type="evidence" value="ECO:0007669"/>
    <property type="project" value="UniProtKB-SubCell"/>
</dbReference>
<keyword evidence="3 6" id="KW-0812">Transmembrane</keyword>
<evidence type="ECO:0000256" key="1">
    <source>
        <dbReference type="ARBA" id="ARBA00004141"/>
    </source>
</evidence>
<dbReference type="OrthoDB" id="1728340at2759"/>
<evidence type="ECO:0000259" key="7">
    <source>
        <dbReference type="Pfam" id="PF00892"/>
    </source>
</evidence>
<dbReference type="InterPro" id="IPR000620">
    <property type="entry name" value="EamA_dom"/>
</dbReference>
<dbReference type="SUPFAM" id="SSF103481">
    <property type="entry name" value="Multidrug resistance efflux transporter EmrE"/>
    <property type="match status" value="1"/>
</dbReference>
<dbReference type="EMBL" id="KZ665059">
    <property type="protein sequence ID" value="PPS01762.1"/>
    <property type="molecule type" value="Genomic_DNA"/>
</dbReference>
<evidence type="ECO:0000313" key="9">
    <source>
        <dbReference type="Proteomes" id="UP000239757"/>
    </source>
</evidence>
<dbReference type="PANTHER" id="PTHR31218">
    <property type="entry name" value="WAT1-RELATED PROTEIN"/>
    <property type="match status" value="1"/>
</dbReference>
<dbReference type="Proteomes" id="UP000239757">
    <property type="component" value="Unassembled WGS sequence"/>
</dbReference>
<dbReference type="GO" id="GO:0022857">
    <property type="term" value="F:transmembrane transporter activity"/>
    <property type="evidence" value="ECO:0007669"/>
    <property type="project" value="InterPro"/>
</dbReference>
<accession>A0A2P5XEN0</accession>
<evidence type="ECO:0000256" key="3">
    <source>
        <dbReference type="ARBA" id="ARBA00022692"/>
    </source>
</evidence>
<proteinExistence type="inferred from homology"/>
<feature type="transmembrane region" description="Helical" evidence="6">
    <location>
        <begin position="65"/>
        <end position="90"/>
    </location>
</feature>
<feature type="transmembrane region" description="Helical" evidence="6">
    <location>
        <begin position="111"/>
        <end position="138"/>
    </location>
</feature>
<feature type="transmembrane region" description="Helical" evidence="6">
    <location>
        <begin position="176"/>
        <end position="196"/>
    </location>
</feature>
<feature type="transmembrane region" description="Helical" evidence="6">
    <location>
        <begin position="443"/>
        <end position="463"/>
    </location>
</feature>
<dbReference type="Pfam" id="PF00892">
    <property type="entry name" value="EamA"/>
    <property type="match status" value="1"/>
</dbReference>
<sequence>MDIVTQPKNMAGTFMTNFASYKHHLGMVLVQILSAIVYFITEAAFNQGLNTYVYKIQAKADSSNVFGDIFGFSYGVGTISRLFHFYVMLMKFKEAAFNQGLNTYVYVSYRFILAGLLMFPLAYFLEICLTFIMFFISMRCTSPTFVAAVFNTVSSLTFLIAILFRMEVVDVRSHRGMAKILGTFISLVGVTIITLYKGPALQNLWGTPIHMKRLSIHENWVKGSILTIASCITLSAWYIMQTFTMRKYPAQMSLTAWISFIGGAQSAVFAFLVQHEPGVWSVKMFGIDFWAITYCGIIGSGLVIFIQLWCMKEKGPVFVSMFNPLQTLIVAVLAYFVFGEKLYTGSILGGVTVIIGLYLLLWGKEKDESYIKGQELEEIKVADKEEGNSNLCKTISIPIKKEKIKAKDDTSTGSRVIFALSLRDSVGLTMNIYFASLRYSSPTFVASVVNTVSSLTFVIAIILRMEVVDVRSCHRRLGSPSSLCIKDLHSTARGLPRFT</sequence>
<evidence type="ECO:0000256" key="6">
    <source>
        <dbReference type="SAM" id="Phobius"/>
    </source>
</evidence>
<comment type="subcellular location">
    <subcellularLocation>
        <location evidence="1">Membrane</location>
        <topology evidence="1">Multi-pass membrane protein</topology>
    </subcellularLocation>
</comment>
<keyword evidence="4 6" id="KW-1133">Transmembrane helix</keyword>